<dbReference type="Gene3D" id="3.40.30.10">
    <property type="entry name" value="Glutaredoxin"/>
    <property type="match status" value="1"/>
</dbReference>
<dbReference type="AlphaFoldDB" id="A0A5J6WKW9"/>
<feature type="chain" id="PRO_5023926711" description="Thioredoxin domain-containing protein" evidence="1">
    <location>
        <begin position="27"/>
        <end position="204"/>
    </location>
</feature>
<reference evidence="2 3" key="1">
    <citation type="submission" date="2019-09" db="EMBL/GenBank/DDBJ databases">
        <title>Hybrid Assembly of the complete Genome of the Deep-Sea Bacterium Moritella marina from long Nanopore and Illumina reads.</title>
        <authorList>
            <person name="Magin S."/>
            <person name="Georgoulis A."/>
            <person name="Papadimitriou K."/>
            <person name="Iliakis G."/>
            <person name="Vorgias C.E."/>
        </authorList>
    </citation>
    <scope>NUCLEOTIDE SEQUENCE [LARGE SCALE GENOMIC DNA]</scope>
    <source>
        <strain evidence="2 3">MP-1</strain>
    </source>
</reference>
<feature type="signal peptide" evidence="1">
    <location>
        <begin position="1"/>
        <end position="26"/>
    </location>
</feature>
<protein>
    <recommendedName>
        <fullName evidence="4">Thioredoxin domain-containing protein</fullName>
    </recommendedName>
</protein>
<keyword evidence="3" id="KW-1185">Reference proteome</keyword>
<organism evidence="2 3">
    <name type="scientific">Moritella marina ATCC 15381</name>
    <dbReference type="NCBI Taxonomy" id="1202962"/>
    <lineage>
        <taxon>Bacteria</taxon>
        <taxon>Pseudomonadati</taxon>
        <taxon>Pseudomonadota</taxon>
        <taxon>Gammaproteobacteria</taxon>
        <taxon>Alteromonadales</taxon>
        <taxon>Moritellaceae</taxon>
        <taxon>Moritella</taxon>
    </lineage>
</organism>
<dbReference type="KEGG" id="mmaa:FR932_13325"/>
<keyword evidence="1" id="KW-0732">Signal</keyword>
<dbReference type="PANTHER" id="PTHR35891">
    <property type="entry name" value="THIOL:DISULFIDE INTERCHANGE PROTEIN DSBA"/>
    <property type="match status" value="1"/>
</dbReference>
<dbReference type="RefSeq" id="WP_019628828.1">
    <property type="nucleotide sequence ID" value="NZ_ALOE01000002.1"/>
</dbReference>
<dbReference type="PANTHER" id="PTHR35891:SF3">
    <property type="entry name" value="THIOL:DISULFIDE INTERCHANGE PROTEIN DSBL"/>
    <property type="match status" value="1"/>
</dbReference>
<dbReference type="SUPFAM" id="SSF52833">
    <property type="entry name" value="Thioredoxin-like"/>
    <property type="match status" value="1"/>
</dbReference>
<evidence type="ECO:0008006" key="4">
    <source>
        <dbReference type="Google" id="ProtNLM"/>
    </source>
</evidence>
<sequence length="204" mass="22803">MMKPAYSIIKSMFVALILCQAVSVYAAPTEGNHYDKITNNFTEESLGVEKFFSLTCRPCLSLSRMLPSISKQSQQTIYKTHVIFNDTTHAAATIYYSAAIQSETLPDRFISELFLLTQANAPVNGTTLTGLFNRYQLVPINKLTPEQHAQVETQLLRAEKLTAQASIMQIPTIIVNGQYQINMRAHKSLTELSDTIKQLVDLPS</sequence>
<evidence type="ECO:0000313" key="3">
    <source>
        <dbReference type="Proteomes" id="UP000327424"/>
    </source>
</evidence>
<dbReference type="InterPro" id="IPR036249">
    <property type="entry name" value="Thioredoxin-like_sf"/>
</dbReference>
<proteinExistence type="predicted"/>
<dbReference type="Proteomes" id="UP000327424">
    <property type="component" value="Chromosome"/>
</dbReference>
<accession>A0A5J6WKW9</accession>
<evidence type="ECO:0000256" key="1">
    <source>
        <dbReference type="SAM" id="SignalP"/>
    </source>
</evidence>
<dbReference type="EMBL" id="CP044399">
    <property type="protein sequence ID" value="QFI38763.1"/>
    <property type="molecule type" value="Genomic_DNA"/>
</dbReference>
<evidence type="ECO:0000313" key="2">
    <source>
        <dbReference type="EMBL" id="QFI38763.1"/>
    </source>
</evidence>
<name>A0A5J6WKW9_MORMI</name>
<dbReference type="InterPro" id="IPR050824">
    <property type="entry name" value="Thiol_disulfide_DsbA"/>
</dbReference>
<gene>
    <name evidence="2" type="ORF">FR932_13325</name>
</gene>
<dbReference type="OrthoDB" id="9784896at2"/>